<dbReference type="PANTHER" id="PTHR38340:SF1">
    <property type="entry name" value="S-LAYER PROTEIN"/>
    <property type="match status" value="1"/>
</dbReference>
<dbReference type="PROSITE" id="PS00330">
    <property type="entry name" value="HEMOLYSIN_CALCIUM"/>
    <property type="match status" value="2"/>
</dbReference>
<comment type="caution">
    <text evidence="3">The sequence shown here is derived from an EMBL/GenBank/DDBJ whole genome shotgun (WGS) entry which is preliminary data.</text>
</comment>
<sequence>MATIQGGNGNDILRGEDGQDRLFGGNGWDILYGGAGDDKLYGEGGTDTLKGEAGDDVLNGGSGIAYLYGGEGADQLFYDPTASDILTVGNYLAPSILDGDAGIDTLTINNHATSLSFEGKVEPVSTDIFMSGRTSGQLFFEDKFGAYIETGKFQEIEKVVAGGTGNLKFYGYDSPGAGIDVTGTAGDDLFYSFGADDTIRGGAGNDRFFAIGGHDTIVSGSGDADQFYFSPDYFYLTGTVDITGFNGAGTVDGDQLIFTASPGDEATLDVSTAGGKTIFDMTTKAGASTHVTVDLVGLEEGIDYFFA</sequence>
<evidence type="ECO:0000313" key="4">
    <source>
        <dbReference type="Proteomes" id="UP000321523"/>
    </source>
</evidence>
<dbReference type="SUPFAM" id="SSF51120">
    <property type="entry name" value="beta-Roll"/>
    <property type="match status" value="2"/>
</dbReference>
<dbReference type="GO" id="GO:0005576">
    <property type="term" value="C:extracellular region"/>
    <property type="evidence" value="ECO:0007669"/>
    <property type="project" value="UniProtKB-SubCell"/>
</dbReference>
<dbReference type="InterPro" id="IPR011049">
    <property type="entry name" value="Serralysin-like_metalloprot_C"/>
</dbReference>
<dbReference type="Proteomes" id="UP000321523">
    <property type="component" value="Unassembled WGS sequence"/>
</dbReference>
<accession>A0A512DKW9</accession>
<evidence type="ECO:0000313" key="3">
    <source>
        <dbReference type="EMBL" id="GEO37118.1"/>
    </source>
</evidence>
<comment type="subcellular location">
    <subcellularLocation>
        <location evidence="1">Secreted</location>
    </subcellularLocation>
</comment>
<dbReference type="RefSeq" id="WP_052832118.1">
    <property type="nucleotide sequence ID" value="NZ_BJYZ01000004.1"/>
</dbReference>
<dbReference type="AlphaFoldDB" id="A0A512DKW9"/>
<evidence type="ECO:0008006" key="5">
    <source>
        <dbReference type="Google" id="ProtNLM"/>
    </source>
</evidence>
<dbReference type="Gene3D" id="2.150.10.10">
    <property type="entry name" value="Serralysin-like metalloprotease, C-terminal"/>
    <property type="match status" value="2"/>
</dbReference>
<keyword evidence="4" id="KW-1185">Reference proteome</keyword>
<dbReference type="PRINTS" id="PR00313">
    <property type="entry name" value="CABNDNGRPT"/>
</dbReference>
<dbReference type="OrthoDB" id="6305173at2"/>
<protein>
    <recommendedName>
        <fullName evidence="5">Hemolysin expression modulating protein</fullName>
    </recommendedName>
</protein>
<keyword evidence="2" id="KW-0964">Secreted</keyword>
<gene>
    <name evidence="3" type="ORF">SAE02_12660</name>
</gene>
<evidence type="ECO:0000256" key="2">
    <source>
        <dbReference type="ARBA" id="ARBA00022525"/>
    </source>
</evidence>
<dbReference type="InterPro" id="IPR001343">
    <property type="entry name" value="Hemolysn_Ca-bd"/>
</dbReference>
<proteinExistence type="predicted"/>
<dbReference type="Pfam" id="PF00353">
    <property type="entry name" value="HemolysinCabind"/>
    <property type="match status" value="2"/>
</dbReference>
<reference evidence="3 4" key="1">
    <citation type="submission" date="2019-07" db="EMBL/GenBank/DDBJ databases">
        <title>Whole genome shotgun sequence of Skermanella aerolata NBRC 106429.</title>
        <authorList>
            <person name="Hosoyama A."/>
            <person name="Uohara A."/>
            <person name="Ohji S."/>
            <person name="Ichikawa N."/>
        </authorList>
    </citation>
    <scope>NUCLEOTIDE SEQUENCE [LARGE SCALE GENOMIC DNA]</scope>
    <source>
        <strain evidence="3 4">NBRC 106429</strain>
    </source>
</reference>
<dbReference type="InterPro" id="IPR018511">
    <property type="entry name" value="Hemolysin-typ_Ca-bd_CS"/>
</dbReference>
<dbReference type="GO" id="GO:0005509">
    <property type="term" value="F:calcium ion binding"/>
    <property type="evidence" value="ECO:0007669"/>
    <property type="project" value="InterPro"/>
</dbReference>
<dbReference type="PANTHER" id="PTHR38340">
    <property type="entry name" value="S-LAYER PROTEIN"/>
    <property type="match status" value="1"/>
</dbReference>
<dbReference type="EMBL" id="BJYZ01000004">
    <property type="protein sequence ID" value="GEO37118.1"/>
    <property type="molecule type" value="Genomic_DNA"/>
</dbReference>
<organism evidence="3 4">
    <name type="scientific">Skermanella aerolata</name>
    <dbReference type="NCBI Taxonomy" id="393310"/>
    <lineage>
        <taxon>Bacteria</taxon>
        <taxon>Pseudomonadati</taxon>
        <taxon>Pseudomonadota</taxon>
        <taxon>Alphaproteobacteria</taxon>
        <taxon>Rhodospirillales</taxon>
        <taxon>Azospirillaceae</taxon>
        <taxon>Skermanella</taxon>
    </lineage>
</organism>
<name>A0A512DKW9_9PROT</name>
<evidence type="ECO:0000256" key="1">
    <source>
        <dbReference type="ARBA" id="ARBA00004613"/>
    </source>
</evidence>
<dbReference type="InterPro" id="IPR050557">
    <property type="entry name" value="RTX_toxin/Mannuronan_C5-epim"/>
</dbReference>